<evidence type="ECO:0000313" key="8">
    <source>
        <dbReference type="EMBL" id="ABP50134.1"/>
    </source>
</evidence>
<dbReference type="PANTHER" id="PTHR21496:SF23">
    <property type="entry name" value="3-PHENYLPROPIONATE_CINNAMIC ACID DIOXYGENASE FERREDOXIN SUBUNIT"/>
    <property type="match status" value="1"/>
</dbReference>
<dbReference type="Pfam" id="PF13806">
    <property type="entry name" value="Rieske_2"/>
    <property type="match status" value="1"/>
</dbReference>
<feature type="domain" description="Rieske" evidence="7">
    <location>
        <begin position="1"/>
        <end position="103"/>
    </location>
</feature>
<dbReference type="InterPro" id="IPR036922">
    <property type="entry name" value="Rieske_2Fe-2S_sf"/>
</dbReference>
<keyword evidence="6" id="KW-0534">Nitrate assimilation</keyword>
<dbReference type="GO" id="GO:0008942">
    <property type="term" value="F:nitrite reductase [NAD(P)H] activity"/>
    <property type="evidence" value="ECO:0007669"/>
    <property type="project" value="InterPro"/>
</dbReference>
<evidence type="ECO:0000313" key="9">
    <source>
        <dbReference type="Proteomes" id="UP000001567"/>
    </source>
</evidence>
<dbReference type="GO" id="GO:0046872">
    <property type="term" value="F:metal ion binding"/>
    <property type="evidence" value="ECO:0007669"/>
    <property type="project" value="UniProtKB-KW"/>
</dbReference>
<name>A4WIB7_PYRAR</name>
<dbReference type="PANTHER" id="PTHR21496">
    <property type="entry name" value="FERREDOXIN-RELATED"/>
    <property type="match status" value="1"/>
</dbReference>
<dbReference type="GO" id="GO:0042128">
    <property type="term" value="P:nitrate assimilation"/>
    <property type="evidence" value="ECO:0007669"/>
    <property type="project" value="UniProtKB-KW"/>
</dbReference>
<dbReference type="HOGENOM" id="CLU_055690_7_0_2"/>
<evidence type="ECO:0000256" key="2">
    <source>
        <dbReference type="ARBA" id="ARBA00022723"/>
    </source>
</evidence>
<dbReference type="PROSITE" id="PS51296">
    <property type="entry name" value="RIESKE"/>
    <property type="match status" value="1"/>
</dbReference>
<dbReference type="SUPFAM" id="SSF50022">
    <property type="entry name" value="ISP domain"/>
    <property type="match status" value="1"/>
</dbReference>
<dbReference type="OrthoDB" id="6837at2157"/>
<organism evidence="8 9">
    <name type="scientific">Pyrobaculum arsenaticum (strain DSM 13514 / JCM 11321 / PZ6)</name>
    <dbReference type="NCBI Taxonomy" id="340102"/>
    <lineage>
        <taxon>Archaea</taxon>
        <taxon>Thermoproteota</taxon>
        <taxon>Thermoprotei</taxon>
        <taxon>Thermoproteales</taxon>
        <taxon>Thermoproteaceae</taxon>
        <taxon>Pyrobaculum</taxon>
    </lineage>
</organism>
<reference evidence="8 9" key="1">
    <citation type="submission" date="2007-04" db="EMBL/GenBank/DDBJ databases">
        <title>Complete sequence of Pyrobaculum arsenaticum DSM 13514.</title>
        <authorList>
            <consortium name="US DOE Joint Genome Institute"/>
            <person name="Copeland A."/>
            <person name="Lucas S."/>
            <person name="Lapidus A."/>
            <person name="Barry K."/>
            <person name="Glavina del Rio T."/>
            <person name="Dalin E."/>
            <person name="Tice H."/>
            <person name="Pitluck S."/>
            <person name="Chain P."/>
            <person name="Malfatti S."/>
            <person name="Shin M."/>
            <person name="Vergez L."/>
            <person name="Schmutz J."/>
            <person name="Larimer F."/>
            <person name="Land M."/>
            <person name="Hauser L."/>
            <person name="Kyrpides N."/>
            <person name="Mikhailova N."/>
            <person name="Cozen A.E."/>
            <person name="Fitz-Gibbon S.T."/>
            <person name="House C.H."/>
            <person name="Saltikov C."/>
            <person name="Lowe T.M."/>
            <person name="Richardson P."/>
        </authorList>
    </citation>
    <scope>NUCLEOTIDE SEQUENCE [LARGE SCALE GENOMIC DNA]</scope>
    <source>
        <strain evidence="9">ATCC 700994 / DSM 13514 / JCM 11321 / PZ6</strain>
    </source>
</reference>
<dbReference type="Proteomes" id="UP000001567">
    <property type="component" value="Chromosome"/>
</dbReference>
<dbReference type="InterPro" id="IPR012748">
    <property type="entry name" value="Rieske-like_NirD"/>
</dbReference>
<dbReference type="STRING" id="340102.Pars_0539"/>
<protein>
    <submittedName>
        <fullName evidence="8">Rieske (2Fe-2S) domain protein</fullName>
    </submittedName>
</protein>
<evidence type="ECO:0000256" key="1">
    <source>
        <dbReference type="ARBA" id="ARBA00022714"/>
    </source>
</evidence>
<sequence>MAPVCRVEELPEGRPVIKLVGQRPVALLKIAGRIYAFDAFCPHSKWNLGASGRVITSNGNIYIFCAGHAGMWCLKTGLGKVQGKEAPKLNRYEVRVVEGRVYVDFSRPVDQPYSGASVLEVKL</sequence>
<evidence type="ECO:0000259" key="7">
    <source>
        <dbReference type="PROSITE" id="PS51296"/>
    </source>
</evidence>
<keyword evidence="4" id="KW-0408">Iron</keyword>
<keyword evidence="2" id="KW-0479">Metal-binding</keyword>
<dbReference type="GO" id="GO:0051537">
    <property type="term" value="F:2 iron, 2 sulfur cluster binding"/>
    <property type="evidence" value="ECO:0007669"/>
    <property type="project" value="UniProtKB-KW"/>
</dbReference>
<dbReference type="RefSeq" id="WP_011900041.1">
    <property type="nucleotide sequence ID" value="NC_009376.1"/>
</dbReference>
<dbReference type="PhylomeDB" id="A4WIB7"/>
<keyword evidence="1" id="KW-0001">2Fe-2S</keyword>
<gene>
    <name evidence="8" type="ordered locus">Pars_0539</name>
</gene>
<keyword evidence="3" id="KW-0560">Oxidoreductase</keyword>
<accession>A4WIB7</accession>
<dbReference type="InterPro" id="IPR017941">
    <property type="entry name" value="Rieske_2Fe-2S"/>
</dbReference>
<proteinExistence type="predicted"/>
<dbReference type="EMBL" id="CP000660">
    <property type="protein sequence ID" value="ABP50134.1"/>
    <property type="molecule type" value="Genomic_DNA"/>
</dbReference>
<evidence type="ECO:0000256" key="4">
    <source>
        <dbReference type="ARBA" id="ARBA00023004"/>
    </source>
</evidence>
<evidence type="ECO:0000256" key="5">
    <source>
        <dbReference type="ARBA" id="ARBA00023014"/>
    </source>
</evidence>
<dbReference type="AlphaFoldDB" id="A4WIB7"/>
<evidence type="ECO:0000256" key="6">
    <source>
        <dbReference type="ARBA" id="ARBA00023063"/>
    </source>
</evidence>
<evidence type="ECO:0000256" key="3">
    <source>
        <dbReference type="ARBA" id="ARBA00023002"/>
    </source>
</evidence>
<dbReference type="KEGG" id="pas:Pars_0539"/>
<keyword evidence="5" id="KW-0411">Iron-sulfur</keyword>
<dbReference type="GeneID" id="5055872"/>
<dbReference type="Gene3D" id="2.102.10.10">
    <property type="entry name" value="Rieske [2Fe-2S] iron-sulphur domain"/>
    <property type="match status" value="1"/>
</dbReference>